<keyword evidence="17" id="KW-1185">Reference proteome</keyword>
<feature type="compositionally biased region" description="Basic and acidic residues" evidence="13">
    <location>
        <begin position="1178"/>
        <end position="1193"/>
    </location>
</feature>
<dbReference type="Proteomes" id="UP001497497">
    <property type="component" value="Unassembled WGS sequence"/>
</dbReference>
<evidence type="ECO:0000256" key="2">
    <source>
        <dbReference type="ARBA" id="ARBA00004123"/>
    </source>
</evidence>
<dbReference type="PRINTS" id="PR00066">
    <property type="entry name" value="XRODRMPGMNTG"/>
</dbReference>
<feature type="region of interest" description="Disordered" evidence="13">
    <location>
        <begin position="755"/>
        <end position="799"/>
    </location>
</feature>
<dbReference type="CDD" id="cd09904">
    <property type="entry name" value="H3TH_XPG"/>
    <property type="match status" value="1"/>
</dbReference>
<reference evidence="16 17" key="1">
    <citation type="submission" date="2024-04" db="EMBL/GenBank/DDBJ databases">
        <authorList>
            <consortium name="Genoscope - CEA"/>
            <person name="William W."/>
        </authorList>
    </citation>
    <scope>NUCLEOTIDE SEQUENCE [LARGE SCALE GENOMIC DNA]</scope>
</reference>
<evidence type="ECO:0000256" key="13">
    <source>
        <dbReference type="SAM" id="MobiDB-lite"/>
    </source>
</evidence>
<dbReference type="SMART" id="SM00279">
    <property type="entry name" value="HhH2"/>
    <property type="match status" value="1"/>
</dbReference>
<evidence type="ECO:0000259" key="14">
    <source>
        <dbReference type="SMART" id="SM00484"/>
    </source>
</evidence>
<feature type="region of interest" description="Disordered" evidence="13">
    <location>
        <begin position="302"/>
        <end position="433"/>
    </location>
</feature>
<dbReference type="InterPro" id="IPR006084">
    <property type="entry name" value="XPG/Rad2"/>
</dbReference>
<dbReference type="GO" id="GO:0000400">
    <property type="term" value="F:four-way junction DNA binding"/>
    <property type="evidence" value="ECO:0007669"/>
    <property type="project" value="UniProtKB-ARBA"/>
</dbReference>
<evidence type="ECO:0000259" key="15">
    <source>
        <dbReference type="SMART" id="SM00485"/>
    </source>
</evidence>
<dbReference type="SMART" id="SM00726">
    <property type="entry name" value="UIM"/>
    <property type="match status" value="1"/>
</dbReference>
<sequence>MGVHGLWQLLQSAGRPVSLESLEGKILAVDVSIWLHQTMKGMRDKDGNPLPNAHLQGLFSRVCKLLYYRIKPVFVFDGGVPVLKRQTMAARRERKAEAERESSDIAQKLLRNLVQSSAVKQALGDTGKPKRVPGVQKGRNQDRDIFELAPLPESEEIGLTMNAEQWEKDFEQQENWIREGLAVLSDANPDSEEFRSLPMEIQHEILHEIKEQKKYHNLRTLTKMPEDSDSFSSYQLKKLMKQSKLTNRIEEVRKEMSSKTAGDITYSLGDDYYGDEVEARRIVSEDAAHYVLIKGLTKRKQEEEAEKYELENKVKVEKEEDDDEVEEGGSGGFPTKDQKSSQAASKKCFSGSDSDLETLMARRGQLKRAKKKKKTAAEKKPGPIRGVSKYSNIQSSHKRASTDKGDCLQVPASASVGGNDEINERDSSSEDEGFIEVTIDPNAAAEDDDLFPSSIFERSEDPCKDVLSDMLSHASETEPALQEKSGHVTSAVTAAASMDDEVVAKRKSVLSDILSQLAEKKKSLTVLLSDSIADDDDVKLEANVNDGGSDSGKWLHEDDSSGAVSAPGGHVGAVLGSKTSAPEFDFSASGGFIKEESSTDEDGEGVVCSNKVDASLRPASQGPEVPSTKQKSGNPEINQIVSHESSDEDDDLKLAIELSLQSSKTECAAGGKNSEVVAGANDDFVTSPQLPVVTKSGKQFSNISEDDLSDSESDGSFEAVQQSVAVTSPGQSTESLSFELDKELKDLEENDLVAEEEMKDGKDETSAAPSPRSGINTSGSLSTESPSKLGSRPQPEDFEENEMDTYFHNLNEDMLMDLNTDLDTERATLLSEQGKQNRLATSVTEQINMEAQELLRLFGIPYIVSPMEAEAQCAYLDITDQTQGTITDDSDIWLFGGRRMYKNFFNQSKHVELFTFDSIYNHFGLNREQLINVALLCGSDYTEGIQGVGPVRALEIMAEFPGDGLEGLTLFRKWWDIAKKKGKLASGNKIREHLKDLKLIPGFPSAAVVDAYLNPTVDDSEERFKWSPPELGLLREFAKKKFGWPKEKADQTLIPMMKQFNKKETQGRISSYFQPESFIQVSKIKSQRLMKALDLVKNPKTVNDQDADTEGTTAGSDSEDGGSAMRKESKTGKTLGNKSREPKAVKRPKSGQPAESDEEKAAKGGKKGRSKKGKSKTSTRDRQDSGEPVEKVGSEISLVENKGADNFMGVMSEKVKHA</sequence>
<dbReference type="AlphaFoldDB" id="A0AAV2H2I4"/>
<proteinExistence type="inferred from homology"/>
<dbReference type="SUPFAM" id="SSF88723">
    <property type="entry name" value="PIN domain-like"/>
    <property type="match status" value="1"/>
</dbReference>
<dbReference type="PROSITE" id="PS50330">
    <property type="entry name" value="UIM"/>
    <property type="match status" value="1"/>
</dbReference>
<accession>A0AAV2H2I4</accession>
<keyword evidence="4" id="KW-0540">Nuclease</keyword>
<organism evidence="16 17">
    <name type="scientific">Lymnaea stagnalis</name>
    <name type="common">Great pond snail</name>
    <name type="synonym">Helix stagnalis</name>
    <dbReference type="NCBI Taxonomy" id="6523"/>
    <lineage>
        <taxon>Eukaryota</taxon>
        <taxon>Metazoa</taxon>
        <taxon>Spiralia</taxon>
        <taxon>Lophotrochozoa</taxon>
        <taxon>Mollusca</taxon>
        <taxon>Gastropoda</taxon>
        <taxon>Heterobranchia</taxon>
        <taxon>Euthyneura</taxon>
        <taxon>Panpulmonata</taxon>
        <taxon>Hygrophila</taxon>
        <taxon>Lymnaeoidea</taxon>
        <taxon>Lymnaeidae</taxon>
        <taxon>Lymnaea</taxon>
    </lineage>
</organism>
<evidence type="ECO:0000256" key="9">
    <source>
        <dbReference type="ARBA" id="ARBA00022842"/>
    </source>
</evidence>
<keyword evidence="10" id="KW-0234">DNA repair</keyword>
<evidence type="ECO:0000313" key="17">
    <source>
        <dbReference type="Proteomes" id="UP001497497"/>
    </source>
</evidence>
<dbReference type="PRINTS" id="PR00853">
    <property type="entry name" value="XPGRADSUPER"/>
</dbReference>
<comment type="cofactor">
    <cofactor evidence="1">
        <name>Mg(2+)</name>
        <dbReference type="ChEBI" id="CHEBI:18420"/>
    </cofactor>
</comment>
<evidence type="ECO:0000256" key="5">
    <source>
        <dbReference type="ARBA" id="ARBA00022723"/>
    </source>
</evidence>
<dbReference type="PANTHER" id="PTHR16171">
    <property type="entry name" value="DNA REPAIR PROTEIN COMPLEMENTING XP-G CELLS-RELATED"/>
    <property type="match status" value="1"/>
</dbReference>
<dbReference type="CDD" id="cd09868">
    <property type="entry name" value="PIN_XPG_RAD2"/>
    <property type="match status" value="2"/>
</dbReference>
<comment type="similarity">
    <text evidence="3">Belongs to the XPG/RAD2 endonuclease family. XPG subfamily.</text>
</comment>
<evidence type="ECO:0000313" key="16">
    <source>
        <dbReference type="EMBL" id="CAL1527851.1"/>
    </source>
</evidence>
<dbReference type="InterPro" id="IPR029060">
    <property type="entry name" value="PIN-like_dom_sf"/>
</dbReference>
<feature type="region of interest" description="Disordered" evidence="13">
    <location>
        <begin position="592"/>
        <end position="650"/>
    </location>
</feature>
<evidence type="ECO:0000256" key="11">
    <source>
        <dbReference type="ARBA" id="ARBA00023242"/>
    </source>
</evidence>
<evidence type="ECO:0000256" key="6">
    <source>
        <dbReference type="ARBA" id="ARBA00022759"/>
    </source>
</evidence>
<feature type="compositionally biased region" description="Polar residues" evidence="13">
    <location>
        <begin position="719"/>
        <end position="736"/>
    </location>
</feature>
<dbReference type="SMART" id="SM00485">
    <property type="entry name" value="XPGN"/>
    <property type="match status" value="1"/>
</dbReference>
<dbReference type="Gene3D" id="3.40.50.1010">
    <property type="entry name" value="5'-nuclease"/>
    <property type="match status" value="2"/>
</dbReference>
<comment type="similarity">
    <text evidence="12">Belongs to the XPG/RAD2 endonuclease family. GEN subfamily.</text>
</comment>
<feature type="compositionally biased region" description="Acidic residues" evidence="13">
    <location>
        <begin position="704"/>
        <end position="715"/>
    </location>
</feature>
<dbReference type="Pfam" id="PF00752">
    <property type="entry name" value="XPG_N"/>
    <property type="match status" value="1"/>
</dbReference>
<evidence type="ECO:0000256" key="8">
    <source>
        <dbReference type="ARBA" id="ARBA00022801"/>
    </source>
</evidence>
<dbReference type="GO" id="GO:0005634">
    <property type="term" value="C:nucleus"/>
    <property type="evidence" value="ECO:0007669"/>
    <property type="project" value="UniProtKB-SubCell"/>
</dbReference>
<dbReference type="GO" id="GO:0046872">
    <property type="term" value="F:metal ion binding"/>
    <property type="evidence" value="ECO:0007669"/>
    <property type="project" value="UniProtKB-KW"/>
</dbReference>
<dbReference type="GO" id="GO:0003697">
    <property type="term" value="F:single-stranded DNA binding"/>
    <property type="evidence" value="ECO:0007669"/>
    <property type="project" value="InterPro"/>
</dbReference>
<evidence type="ECO:0000256" key="12">
    <source>
        <dbReference type="ARBA" id="ARBA00038112"/>
    </source>
</evidence>
<feature type="non-terminal residue" evidence="16">
    <location>
        <position position="1218"/>
    </location>
</feature>
<evidence type="ECO:0008006" key="18">
    <source>
        <dbReference type="Google" id="ProtNLM"/>
    </source>
</evidence>
<feature type="compositionally biased region" description="Polar residues" evidence="13">
    <location>
        <begin position="1101"/>
        <end position="1116"/>
    </location>
</feature>
<dbReference type="InterPro" id="IPR036279">
    <property type="entry name" value="5-3_exonuclease_C_sf"/>
</dbReference>
<dbReference type="Gene3D" id="1.10.150.20">
    <property type="entry name" value="5' to 3' exonuclease, C-terminal subdomain"/>
    <property type="match status" value="1"/>
</dbReference>
<name>A0AAV2H2I4_LYMST</name>
<keyword evidence="6" id="KW-0255">Endonuclease</keyword>
<dbReference type="FunFam" id="1.10.150.20:FF:000030">
    <property type="entry name" value="Flap endonuclease GEN-like 1"/>
    <property type="match status" value="1"/>
</dbReference>
<dbReference type="InterPro" id="IPR006086">
    <property type="entry name" value="XPG-I_dom"/>
</dbReference>
<keyword evidence="8" id="KW-0378">Hydrolase</keyword>
<feature type="compositionally biased region" description="Polar residues" evidence="13">
    <location>
        <begin position="627"/>
        <end position="643"/>
    </location>
</feature>
<dbReference type="EMBL" id="CAXITT010000023">
    <property type="protein sequence ID" value="CAL1527851.1"/>
    <property type="molecule type" value="Genomic_DNA"/>
</dbReference>
<dbReference type="InterPro" id="IPR008918">
    <property type="entry name" value="HhH2"/>
</dbReference>
<dbReference type="PROSITE" id="PS00841">
    <property type="entry name" value="XPG_1"/>
    <property type="match status" value="1"/>
</dbReference>
<dbReference type="SUPFAM" id="SSF47807">
    <property type="entry name" value="5' to 3' exonuclease, C-terminal subdomain"/>
    <property type="match status" value="1"/>
</dbReference>
<feature type="domain" description="XPG N-terminal" evidence="15">
    <location>
        <begin position="1"/>
        <end position="98"/>
    </location>
</feature>
<dbReference type="InterPro" id="IPR003903">
    <property type="entry name" value="UIM_dom"/>
</dbReference>
<gene>
    <name evidence="16" type="ORF">GSLYS_00002021001</name>
</gene>
<dbReference type="InterPro" id="IPR001044">
    <property type="entry name" value="XPG/Rad2_eukaryotes"/>
</dbReference>
<dbReference type="GO" id="GO:0006289">
    <property type="term" value="P:nucleotide-excision repair"/>
    <property type="evidence" value="ECO:0007669"/>
    <property type="project" value="InterPro"/>
</dbReference>
<keyword evidence="9" id="KW-0460">Magnesium</keyword>
<feature type="region of interest" description="Disordered" evidence="13">
    <location>
        <begin position="543"/>
        <end position="568"/>
    </location>
</feature>
<feature type="compositionally biased region" description="Basic and acidic residues" evidence="13">
    <location>
        <begin position="302"/>
        <end position="318"/>
    </location>
</feature>
<keyword evidence="7" id="KW-0227">DNA damage</keyword>
<keyword evidence="11" id="KW-0539">Nucleus</keyword>
<evidence type="ECO:0000256" key="7">
    <source>
        <dbReference type="ARBA" id="ARBA00022763"/>
    </source>
</evidence>
<dbReference type="GO" id="GO:0008821">
    <property type="term" value="F:crossover junction DNA endonuclease activity"/>
    <property type="evidence" value="ECO:0007669"/>
    <property type="project" value="UniProtKB-ARBA"/>
</dbReference>
<feature type="compositionally biased region" description="Basic residues" evidence="13">
    <location>
        <begin position="364"/>
        <end position="374"/>
    </location>
</feature>
<feature type="region of interest" description="Disordered" evidence="13">
    <location>
        <begin position="681"/>
        <end position="736"/>
    </location>
</feature>
<evidence type="ECO:0000256" key="4">
    <source>
        <dbReference type="ARBA" id="ARBA00022722"/>
    </source>
</evidence>
<protein>
    <recommendedName>
        <fullName evidence="18">DNA repair protein complementing XP-G cells</fullName>
    </recommendedName>
</protein>
<dbReference type="PANTHER" id="PTHR16171:SF7">
    <property type="entry name" value="DNA REPAIR PROTEIN RAD2"/>
    <property type="match status" value="1"/>
</dbReference>
<evidence type="ECO:0000256" key="1">
    <source>
        <dbReference type="ARBA" id="ARBA00001946"/>
    </source>
</evidence>
<dbReference type="InterPro" id="IPR006085">
    <property type="entry name" value="XPG_DNA_repair_N"/>
</dbReference>
<feature type="region of interest" description="Disordered" evidence="13">
    <location>
        <begin position="1101"/>
        <end position="1197"/>
    </location>
</feature>
<feature type="compositionally biased region" description="Polar residues" evidence="13">
    <location>
        <begin position="773"/>
        <end position="788"/>
    </location>
</feature>
<comment type="caution">
    <text evidence="16">The sequence shown here is derived from an EMBL/GenBank/DDBJ whole genome shotgun (WGS) entry which is preliminary data.</text>
</comment>
<keyword evidence="5" id="KW-0479">Metal-binding</keyword>
<dbReference type="InterPro" id="IPR019974">
    <property type="entry name" value="XPG_CS"/>
</dbReference>
<evidence type="ECO:0000256" key="10">
    <source>
        <dbReference type="ARBA" id="ARBA00023204"/>
    </source>
</evidence>
<dbReference type="SMART" id="SM00484">
    <property type="entry name" value="XPGI"/>
    <property type="match status" value="1"/>
</dbReference>
<dbReference type="GO" id="GO:0017108">
    <property type="term" value="F:5'-flap endonuclease activity"/>
    <property type="evidence" value="ECO:0007669"/>
    <property type="project" value="UniProtKB-ARBA"/>
</dbReference>
<feature type="compositionally biased region" description="Basic residues" evidence="13">
    <location>
        <begin position="1163"/>
        <end position="1177"/>
    </location>
</feature>
<comment type="subcellular location">
    <subcellularLocation>
        <location evidence="2">Nucleus</location>
    </subcellularLocation>
</comment>
<feature type="domain" description="XPG-I" evidence="14">
    <location>
        <begin position="856"/>
        <end position="925"/>
    </location>
</feature>
<evidence type="ECO:0000256" key="3">
    <source>
        <dbReference type="ARBA" id="ARBA00005283"/>
    </source>
</evidence>
<dbReference type="Pfam" id="PF00867">
    <property type="entry name" value="XPG_I"/>
    <property type="match status" value="1"/>
</dbReference>